<protein>
    <recommendedName>
        <fullName evidence="6">Stress-associated endoplasmic reticulum protein</fullName>
    </recommendedName>
</protein>
<dbReference type="InterPro" id="IPR037197">
    <property type="entry name" value="WWE_dom_sf"/>
</dbReference>
<dbReference type="OrthoDB" id="2202855at2759"/>
<keyword evidence="4 6" id="KW-1133">Transmembrane helix</keyword>
<sequence>MASTPTLRQKNELYKNRSAKGLVGAKASEKTKVVVKTQYPYWAMGLIAFALFGGVIQWVYSSGQSWLSLDKQAQSQIEKLWSMDQANWILSDAFSGPVYVDTNQMLLMYEGYSYTIARRQVHMSDS</sequence>
<evidence type="ECO:0000256" key="2">
    <source>
        <dbReference type="ARBA" id="ARBA00022692"/>
    </source>
</evidence>
<comment type="caution">
    <text evidence="7">The sequence shown here is derived from an EMBL/GenBank/DDBJ whole genome shotgun (WGS) entry which is preliminary data.</text>
</comment>
<dbReference type="AlphaFoldDB" id="A0A8H7V146"/>
<organism evidence="7 8">
    <name type="scientific">Mucor saturninus</name>
    <dbReference type="NCBI Taxonomy" id="64648"/>
    <lineage>
        <taxon>Eukaryota</taxon>
        <taxon>Fungi</taxon>
        <taxon>Fungi incertae sedis</taxon>
        <taxon>Mucoromycota</taxon>
        <taxon>Mucoromycotina</taxon>
        <taxon>Mucoromycetes</taxon>
        <taxon>Mucorales</taxon>
        <taxon>Mucorineae</taxon>
        <taxon>Mucoraceae</taxon>
        <taxon>Mucor</taxon>
    </lineage>
</organism>
<evidence type="ECO:0000256" key="3">
    <source>
        <dbReference type="ARBA" id="ARBA00022824"/>
    </source>
</evidence>
<keyword evidence="8" id="KW-1185">Reference proteome</keyword>
<accession>A0A8H7V146</accession>
<reference evidence="7" key="1">
    <citation type="submission" date="2020-12" db="EMBL/GenBank/DDBJ databases">
        <title>Metabolic potential, ecology and presence of endohyphal bacteria is reflected in genomic diversity of Mucoromycotina.</title>
        <authorList>
            <person name="Muszewska A."/>
            <person name="Okrasinska A."/>
            <person name="Steczkiewicz K."/>
            <person name="Drgas O."/>
            <person name="Orlowska M."/>
            <person name="Perlinska-Lenart U."/>
            <person name="Aleksandrzak-Piekarczyk T."/>
            <person name="Szatraj K."/>
            <person name="Zielenkiewicz U."/>
            <person name="Pilsyk S."/>
            <person name="Malc E."/>
            <person name="Mieczkowski P."/>
            <person name="Kruszewska J.S."/>
            <person name="Biernat P."/>
            <person name="Pawlowska J."/>
        </authorList>
    </citation>
    <scope>NUCLEOTIDE SEQUENCE</scope>
    <source>
        <strain evidence="7">WA0000017839</strain>
    </source>
</reference>
<evidence type="ECO:0000256" key="6">
    <source>
        <dbReference type="RuleBase" id="RU364120"/>
    </source>
</evidence>
<gene>
    <name evidence="7" type="ORF">INT47_007943</name>
</gene>
<comment type="function">
    <text evidence="6">Interacts with target proteins during translocation into the lumen of the endoplasmic reticulum. Protects unfolded target proteins against degradation and facilitate correct glycosylation.</text>
</comment>
<evidence type="ECO:0000256" key="4">
    <source>
        <dbReference type="ARBA" id="ARBA00022989"/>
    </source>
</evidence>
<proteinExistence type="inferred from homology"/>
<comment type="subcellular location">
    <subcellularLocation>
        <location evidence="6">Membrane</location>
        <topology evidence="6">Single-pass membrane protein</topology>
    </subcellularLocation>
    <subcellularLocation>
        <location evidence="6">Endoplasmic reticulum membrane</location>
        <topology evidence="6">Single-pass membrane protein</topology>
    </subcellularLocation>
</comment>
<dbReference type="GO" id="GO:0005789">
    <property type="term" value="C:endoplasmic reticulum membrane"/>
    <property type="evidence" value="ECO:0007669"/>
    <property type="project" value="UniProtKB-SubCell"/>
</dbReference>
<evidence type="ECO:0000256" key="1">
    <source>
        <dbReference type="ARBA" id="ARBA00005500"/>
    </source>
</evidence>
<dbReference type="EMBL" id="JAEPRD010000123">
    <property type="protein sequence ID" value="KAG2197709.1"/>
    <property type="molecule type" value="Genomic_DNA"/>
</dbReference>
<dbReference type="SUPFAM" id="SSF117839">
    <property type="entry name" value="WWE domain"/>
    <property type="match status" value="1"/>
</dbReference>
<evidence type="ECO:0000313" key="8">
    <source>
        <dbReference type="Proteomes" id="UP000603453"/>
    </source>
</evidence>
<name>A0A8H7V146_9FUNG</name>
<keyword evidence="5 6" id="KW-0472">Membrane</keyword>
<keyword evidence="3 6" id="KW-0256">Endoplasmic reticulum</keyword>
<evidence type="ECO:0000256" key="5">
    <source>
        <dbReference type="ARBA" id="ARBA00023136"/>
    </source>
</evidence>
<dbReference type="Proteomes" id="UP000603453">
    <property type="component" value="Unassembled WGS sequence"/>
</dbReference>
<keyword evidence="2 6" id="KW-0812">Transmembrane</keyword>
<feature type="transmembrane region" description="Helical" evidence="6">
    <location>
        <begin position="39"/>
        <end position="60"/>
    </location>
</feature>
<dbReference type="InterPro" id="IPR010580">
    <property type="entry name" value="ER_stress-assoc"/>
</dbReference>
<dbReference type="Pfam" id="PF06624">
    <property type="entry name" value="RAMP4"/>
    <property type="match status" value="1"/>
</dbReference>
<comment type="similarity">
    <text evidence="1 6">Belongs to the RAMP4 family.</text>
</comment>
<evidence type="ECO:0000313" key="7">
    <source>
        <dbReference type="EMBL" id="KAG2197709.1"/>
    </source>
</evidence>